<sequence length="979" mass="108500">MLPLSRVVAVLALATAVNGASPTTSITQTYTLVPQVDAAPSLTPTIQDSTAPNPQKCPGYKASNVIENDQGLTADLTLAGPNCQAFGNDINDLLLKVEYQAKERLNVKIYPKYLSAQNTSQYILPSPIVPAPESDGKTTKSNSDLSFDWSNSPSFQFNISRTSNGELLFSTWGNVLVYEDQFLEVKTSMVPDYNVYGLAENIHDFYLSQNYTQTFWNSDAGITSGNPVDGNIYGVHPFYQETRYHSGKNSTSHGVYARNAHGQEWLLRTNSLTYRTLGGSIDFYFLSGQNEKGGSTAAETIRQYHSGCVGLPAMQLFWSLGLHQCRLGYDNLSMIEQVVENYKAANIPLEGIWTDFDMFDGYRSFINNPVSYPVDEMANWVDKLHQNNQYYVPLIWTNIYRENPTNPNDTYPPYARGAELETFIRNPASGDFYNGNNWPGFSVWGDFMLQSSYSWWANEIKTWHDQIPFDGLLSDLSEPASYCVGSCGDGKLDLNPVHVPELIPGEPLNMDYEYPEGFSVSNKSDAAAASSAAASQSSVLQTSTPFPAATTTTLGRTEPTPGVRNLTYPPYVINNVQAGHALVKGTISPDATHNDPANTTEYEMHNLFGYQSSNASYHALLEVFPGRRPFSMSRGTFAGSGRFASHWGGDNTSTWGSMFLAISHVLTHMMAGIPMFGTNACGYTHNADFDLCSRWMAMAAFFPFYRNHNIRGTIPQEPYVWSSVAEASRRAIAVRYSLLNYIYTLFYYAHTEGDTVVRALAWEFPNDETLKTTYSQFLLGPSILVTPVLTPNSDTVRGVFPGIGKGTRWYDWYTLQEVHAKPQENVTLSAPLEHINVHARGGTVFTLQEPGYTTTATRNNSFALLATLDDNQYAQGTVYFDDGVSLVPNATKIVSFTYINGTLQAVSNGTYHVSAPLANITIAGLKLQPRGVQFHYNDKMYNDTSPSLEYSNGTAYVTDLAQFTSHGAFEDNFQLTLHF</sequence>
<evidence type="ECO:0000256" key="6">
    <source>
        <dbReference type="ARBA" id="ARBA00023295"/>
    </source>
</evidence>
<accession>A0A478EDX2</accession>
<protein>
    <recommendedName>
        <fullName evidence="3">alpha-glucosidase</fullName>
        <ecNumber evidence="3">3.2.1.20</ecNumber>
    </recommendedName>
</protein>
<dbReference type="InterPro" id="IPR000322">
    <property type="entry name" value="Glyco_hydro_31_TIM"/>
</dbReference>
<organism evidence="12 13">
    <name type="scientific">Talaromyces pinophilus</name>
    <name type="common">Penicillium pinophilum</name>
    <dbReference type="NCBI Taxonomy" id="128442"/>
    <lineage>
        <taxon>Eukaryota</taxon>
        <taxon>Fungi</taxon>
        <taxon>Dikarya</taxon>
        <taxon>Ascomycota</taxon>
        <taxon>Pezizomycotina</taxon>
        <taxon>Eurotiomycetes</taxon>
        <taxon>Eurotiomycetidae</taxon>
        <taxon>Eurotiales</taxon>
        <taxon>Trichocomaceae</taxon>
        <taxon>Talaromyces</taxon>
        <taxon>Talaromyces sect. Talaromyces</taxon>
    </lineage>
</organism>
<feature type="signal peptide" evidence="9">
    <location>
        <begin position="1"/>
        <end position="19"/>
    </location>
</feature>
<reference evidence="13" key="1">
    <citation type="journal article" date="2015" name="Genome Announc.">
        <title>Draft genome sequence of Talaromyces cellulolyticus strain Y-94, a source of lignocellulosic biomass-degrading enzymes.</title>
        <authorList>
            <person name="Fujii T."/>
            <person name="Koike H."/>
            <person name="Sawayama S."/>
            <person name="Yano S."/>
            <person name="Inoue H."/>
        </authorList>
    </citation>
    <scope>NUCLEOTIDE SEQUENCE [LARGE SCALE GENOMIC DNA]</scope>
    <source>
        <strain evidence="13">Y-94</strain>
    </source>
</reference>
<feature type="domain" description="Glycosyl hydrolase family 31 C-terminal" evidence="11">
    <location>
        <begin position="753"/>
        <end position="844"/>
    </location>
</feature>
<evidence type="ECO:0000256" key="7">
    <source>
        <dbReference type="RuleBase" id="RU361185"/>
    </source>
</evidence>
<keyword evidence="9" id="KW-0732">Signal</keyword>
<dbReference type="SUPFAM" id="SSF51445">
    <property type="entry name" value="(Trans)glycosidases"/>
    <property type="match status" value="1"/>
</dbReference>
<keyword evidence="13" id="KW-1185">Reference proteome</keyword>
<dbReference type="InterPro" id="IPR048395">
    <property type="entry name" value="Glyco_hydro_31_C"/>
</dbReference>
<comment type="catalytic activity">
    <reaction evidence="1">
        <text>Hydrolysis of terminal, non-reducing (1-&gt;4)-linked alpha-D-glucose residues with release of alpha-D-glucose.</text>
        <dbReference type="EC" id="3.2.1.20"/>
    </reaction>
</comment>
<keyword evidence="5" id="KW-0325">Glycoprotein</keyword>
<evidence type="ECO:0000259" key="10">
    <source>
        <dbReference type="Pfam" id="PF01055"/>
    </source>
</evidence>
<name>A0A478EDX2_TALPI</name>
<dbReference type="PANTHER" id="PTHR22762:SF133">
    <property type="entry name" value="P-TYPE DOMAIN-CONTAINING PROTEIN"/>
    <property type="match status" value="1"/>
</dbReference>
<dbReference type="CDD" id="cd14752">
    <property type="entry name" value="GH31_N"/>
    <property type="match status" value="1"/>
</dbReference>
<feature type="chain" id="PRO_5019813850" description="alpha-glucosidase" evidence="9">
    <location>
        <begin position="20"/>
        <end position="979"/>
    </location>
</feature>
<dbReference type="GO" id="GO:0005975">
    <property type="term" value="P:carbohydrate metabolic process"/>
    <property type="evidence" value="ECO:0007669"/>
    <property type="project" value="InterPro"/>
</dbReference>
<evidence type="ECO:0000256" key="8">
    <source>
        <dbReference type="SAM" id="MobiDB-lite"/>
    </source>
</evidence>
<evidence type="ECO:0000256" key="1">
    <source>
        <dbReference type="ARBA" id="ARBA00001657"/>
    </source>
</evidence>
<evidence type="ECO:0000259" key="11">
    <source>
        <dbReference type="Pfam" id="PF21365"/>
    </source>
</evidence>
<feature type="compositionally biased region" description="Low complexity" evidence="8">
    <location>
        <begin position="540"/>
        <end position="562"/>
    </location>
</feature>
<keyword evidence="6 7" id="KW-0326">Glycosidase</keyword>
<gene>
    <name evidence="12" type="ORF">TCE0_044r17312</name>
</gene>
<dbReference type="Gene3D" id="2.60.40.1760">
    <property type="entry name" value="glycosyl hydrolase (family 31)"/>
    <property type="match status" value="1"/>
</dbReference>
<proteinExistence type="inferred from homology"/>
<dbReference type="SUPFAM" id="SSF74650">
    <property type="entry name" value="Galactose mutarotase-like"/>
    <property type="match status" value="1"/>
</dbReference>
<dbReference type="Pfam" id="PF01055">
    <property type="entry name" value="Glyco_hydro_31_2nd"/>
    <property type="match status" value="1"/>
</dbReference>
<dbReference type="CDD" id="cd06602">
    <property type="entry name" value="GH31_MGAM_SI_GAA"/>
    <property type="match status" value="1"/>
</dbReference>
<evidence type="ECO:0000313" key="13">
    <source>
        <dbReference type="Proteomes" id="UP000053095"/>
    </source>
</evidence>
<evidence type="ECO:0000256" key="4">
    <source>
        <dbReference type="ARBA" id="ARBA00022801"/>
    </source>
</evidence>
<dbReference type="AlphaFoldDB" id="A0A478EDX2"/>
<comment type="similarity">
    <text evidence="2 7">Belongs to the glycosyl hydrolase 31 family.</text>
</comment>
<dbReference type="InterPro" id="IPR013780">
    <property type="entry name" value="Glyco_hydro_b"/>
</dbReference>
<dbReference type="InterPro" id="IPR017853">
    <property type="entry name" value="GH"/>
</dbReference>
<evidence type="ECO:0000256" key="5">
    <source>
        <dbReference type="ARBA" id="ARBA00023180"/>
    </source>
</evidence>
<dbReference type="SUPFAM" id="SSF51011">
    <property type="entry name" value="Glycosyl hydrolase domain"/>
    <property type="match status" value="1"/>
</dbReference>
<evidence type="ECO:0000313" key="12">
    <source>
        <dbReference type="EMBL" id="GAM42915.1"/>
    </source>
</evidence>
<dbReference type="InterPro" id="IPR011013">
    <property type="entry name" value="Gal_mutarotase_sf_dom"/>
</dbReference>
<evidence type="ECO:0000256" key="3">
    <source>
        <dbReference type="ARBA" id="ARBA00012741"/>
    </source>
</evidence>
<evidence type="ECO:0000256" key="9">
    <source>
        <dbReference type="SAM" id="SignalP"/>
    </source>
</evidence>
<dbReference type="Proteomes" id="UP000053095">
    <property type="component" value="Unassembled WGS sequence"/>
</dbReference>
<dbReference type="GO" id="GO:0030246">
    <property type="term" value="F:carbohydrate binding"/>
    <property type="evidence" value="ECO:0007669"/>
    <property type="project" value="InterPro"/>
</dbReference>
<feature type="region of interest" description="Disordered" evidence="8">
    <location>
        <begin position="540"/>
        <end position="565"/>
    </location>
</feature>
<dbReference type="GO" id="GO:0004558">
    <property type="term" value="F:alpha-1,4-glucosidase activity"/>
    <property type="evidence" value="ECO:0007669"/>
    <property type="project" value="UniProtKB-EC"/>
</dbReference>
<evidence type="ECO:0000256" key="2">
    <source>
        <dbReference type="ARBA" id="ARBA00007806"/>
    </source>
</evidence>
<dbReference type="Pfam" id="PF21365">
    <property type="entry name" value="Glyco_hydro_31_3rd"/>
    <property type="match status" value="1"/>
</dbReference>
<dbReference type="FunFam" id="2.60.40.1180:FF:000001">
    <property type="entry name" value="Maltase-glucoamylase, intestinal"/>
    <property type="match status" value="1"/>
</dbReference>
<dbReference type="EC" id="3.2.1.20" evidence="3"/>
<keyword evidence="4 7" id="KW-0378">Hydrolase</keyword>
<dbReference type="PANTHER" id="PTHR22762">
    <property type="entry name" value="ALPHA-GLUCOSIDASE"/>
    <property type="match status" value="1"/>
</dbReference>
<dbReference type="EMBL" id="DF933840">
    <property type="protein sequence ID" value="GAM42915.1"/>
    <property type="molecule type" value="Genomic_DNA"/>
</dbReference>
<dbReference type="Gene3D" id="3.20.20.80">
    <property type="entry name" value="Glycosidases"/>
    <property type="match status" value="2"/>
</dbReference>
<dbReference type="Gene3D" id="2.60.40.1180">
    <property type="entry name" value="Golgi alpha-mannosidase II"/>
    <property type="match status" value="2"/>
</dbReference>
<feature type="domain" description="Glycoside hydrolase family 31 TIM barrel" evidence="10">
    <location>
        <begin position="312"/>
        <end position="745"/>
    </location>
</feature>